<dbReference type="OrthoDB" id="309640at2759"/>
<evidence type="ECO:0000313" key="3">
    <source>
        <dbReference type="Proteomes" id="UP001055219"/>
    </source>
</evidence>
<proteinExistence type="inferred from homology"/>
<comment type="similarity">
    <text evidence="1">Belongs to the RutC family.</text>
</comment>
<protein>
    <submittedName>
        <fullName evidence="2">TdcF protein</fullName>
    </submittedName>
</protein>
<organism evidence="2 3">
    <name type="scientific">Emericellopsis cladophorae</name>
    <dbReference type="NCBI Taxonomy" id="2686198"/>
    <lineage>
        <taxon>Eukaryota</taxon>
        <taxon>Fungi</taxon>
        <taxon>Dikarya</taxon>
        <taxon>Ascomycota</taxon>
        <taxon>Pezizomycotina</taxon>
        <taxon>Sordariomycetes</taxon>
        <taxon>Hypocreomycetidae</taxon>
        <taxon>Hypocreales</taxon>
        <taxon>Bionectriaceae</taxon>
        <taxon>Emericellopsis</taxon>
    </lineage>
</organism>
<dbReference type="GeneID" id="75829470"/>
<dbReference type="GO" id="GO:0005829">
    <property type="term" value="C:cytosol"/>
    <property type="evidence" value="ECO:0007669"/>
    <property type="project" value="TreeGrafter"/>
</dbReference>
<dbReference type="EMBL" id="JAGIXG020000089">
    <property type="protein sequence ID" value="KAI6777971.1"/>
    <property type="molecule type" value="Genomic_DNA"/>
</dbReference>
<keyword evidence="3" id="KW-1185">Reference proteome</keyword>
<dbReference type="GO" id="GO:0005739">
    <property type="term" value="C:mitochondrion"/>
    <property type="evidence" value="ECO:0007669"/>
    <property type="project" value="TreeGrafter"/>
</dbReference>
<dbReference type="Gene3D" id="3.30.1330.40">
    <property type="entry name" value="RutC-like"/>
    <property type="match status" value="1"/>
</dbReference>
<dbReference type="CDD" id="cd00448">
    <property type="entry name" value="YjgF_YER057c_UK114_family"/>
    <property type="match status" value="1"/>
</dbReference>
<dbReference type="Pfam" id="PF01042">
    <property type="entry name" value="Ribonuc_L-PSP"/>
    <property type="match status" value="1"/>
</dbReference>
<gene>
    <name evidence="2" type="ORF">J7T54_002964</name>
</gene>
<dbReference type="NCBIfam" id="TIGR00004">
    <property type="entry name" value="Rid family detoxifying hydrolase"/>
    <property type="match status" value="1"/>
</dbReference>
<comment type="caution">
    <text evidence="2">The sequence shown here is derived from an EMBL/GenBank/DDBJ whole genome shotgun (WGS) entry which is preliminary data.</text>
</comment>
<dbReference type="InterPro" id="IPR006056">
    <property type="entry name" value="RidA"/>
</dbReference>
<evidence type="ECO:0000256" key="1">
    <source>
        <dbReference type="ARBA" id="ARBA00010552"/>
    </source>
</evidence>
<reference evidence="2" key="1">
    <citation type="journal article" date="2021" name="J Fungi (Basel)">
        <title>Genomic and Metabolomic Analyses of the Marine Fungus Emericellopsis cladophorae: Insights into Saltwater Adaptability Mechanisms and Its Biosynthetic Potential.</title>
        <authorList>
            <person name="Goncalves M.F.M."/>
            <person name="Hilario S."/>
            <person name="Van de Peer Y."/>
            <person name="Esteves A.C."/>
            <person name="Alves A."/>
        </authorList>
    </citation>
    <scope>NUCLEOTIDE SEQUENCE</scope>
    <source>
        <strain evidence="2">MUM 19.33</strain>
    </source>
</reference>
<accession>A0A9P9XUE5</accession>
<evidence type="ECO:0000313" key="2">
    <source>
        <dbReference type="EMBL" id="KAI6777971.1"/>
    </source>
</evidence>
<dbReference type="SUPFAM" id="SSF55298">
    <property type="entry name" value="YjgF-like"/>
    <property type="match status" value="1"/>
</dbReference>
<dbReference type="InterPro" id="IPR035959">
    <property type="entry name" value="RutC-like_sf"/>
</dbReference>
<dbReference type="PROSITE" id="PS01094">
    <property type="entry name" value="UPF0076"/>
    <property type="match status" value="1"/>
</dbReference>
<dbReference type="PANTHER" id="PTHR11803:SF58">
    <property type="entry name" value="PROTEIN HMF1-RELATED"/>
    <property type="match status" value="1"/>
</dbReference>
<reference evidence="2" key="2">
    <citation type="submission" date="2022-07" db="EMBL/GenBank/DDBJ databases">
        <authorList>
            <person name="Goncalves M.F.M."/>
            <person name="Hilario S."/>
            <person name="Van De Peer Y."/>
            <person name="Esteves A.C."/>
            <person name="Alves A."/>
        </authorList>
    </citation>
    <scope>NUCLEOTIDE SEQUENCE</scope>
    <source>
        <strain evidence="2">MUM 19.33</strain>
    </source>
</reference>
<dbReference type="GO" id="GO:0019239">
    <property type="term" value="F:deaminase activity"/>
    <property type="evidence" value="ECO:0007669"/>
    <property type="project" value="TreeGrafter"/>
</dbReference>
<dbReference type="RefSeq" id="XP_051358827.1">
    <property type="nucleotide sequence ID" value="XM_051510277.1"/>
</dbReference>
<dbReference type="InterPro" id="IPR019897">
    <property type="entry name" value="RidA_CS"/>
</dbReference>
<dbReference type="Proteomes" id="UP001055219">
    <property type="component" value="Unassembled WGS sequence"/>
</dbReference>
<sequence>MASDQQIIFTKDAPAALGPYSQAIKTPSTIYCSGQIPLKPDGTFIEGSIAEKTEQCCKNVKAVVEAAGSSMGKVVKTTVFLSDMAHFAEVNGEYEKWFSHKPARSCVAVKTLPKNVDVEIEVIALP</sequence>
<name>A0A9P9XUE5_9HYPO</name>
<dbReference type="PANTHER" id="PTHR11803">
    <property type="entry name" value="2-IMINOBUTANOATE/2-IMINOPROPANOATE DEAMINASE RIDA"/>
    <property type="match status" value="1"/>
</dbReference>
<dbReference type="InterPro" id="IPR006175">
    <property type="entry name" value="YjgF/YER057c/UK114"/>
</dbReference>
<dbReference type="FunFam" id="3.30.1330.40:FF:000001">
    <property type="entry name" value="L-PSP family endoribonuclease"/>
    <property type="match status" value="1"/>
</dbReference>
<dbReference type="AlphaFoldDB" id="A0A9P9XUE5"/>